<evidence type="ECO:0000313" key="18">
    <source>
        <dbReference type="Proteomes" id="UP000053235"/>
    </source>
</evidence>
<keyword evidence="18" id="KW-1185">Reference proteome</keyword>
<evidence type="ECO:0000256" key="7">
    <source>
        <dbReference type="ARBA" id="ARBA00022729"/>
    </source>
</evidence>
<evidence type="ECO:0000256" key="9">
    <source>
        <dbReference type="ARBA" id="ARBA00022764"/>
    </source>
</evidence>
<dbReference type="RefSeq" id="WP_040450803.1">
    <property type="nucleotide sequence ID" value="NZ_CXWD01000005.1"/>
</dbReference>
<evidence type="ECO:0000256" key="14">
    <source>
        <dbReference type="PIRSR" id="PIRSR611782-1"/>
    </source>
</evidence>
<dbReference type="InterPro" id="IPR009003">
    <property type="entry name" value="Peptidase_S1_PA"/>
</dbReference>
<name>A0A0M6ZZ03_9HYPH</name>
<evidence type="ECO:0000313" key="17">
    <source>
        <dbReference type="EMBL" id="CTQ68048.1"/>
    </source>
</evidence>
<evidence type="ECO:0000256" key="1">
    <source>
        <dbReference type="ARBA" id="ARBA00001772"/>
    </source>
</evidence>
<feature type="active site" description="Charge relay system" evidence="14">
    <location>
        <position position="154"/>
    </location>
</feature>
<keyword evidence="7" id="KW-0732">Signal</keyword>
<dbReference type="InterPro" id="IPR001940">
    <property type="entry name" value="Peptidase_S1C"/>
</dbReference>
<dbReference type="SMART" id="SM00228">
    <property type="entry name" value="PDZ"/>
    <property type="match status" value="2"/>
</dbReference>
<accession>A0A0M6ZZ03</accession>
<evidence type="ECO:0000256" key="12">
    <source>
        <dbReference type="ARBA" id="ARBA00023016"/>
    </source>
</evidence>
<evidence type="ECO:0000256" key="5">
    <source>
        <dbReference type="ARBA" id="ARBA00013958"/>
    </source>
</evidence>
<dbReference type="InterPro" id="IPR036034">
    <property type="entry name" value="PDZ_sf"/>
</dbReference>
<dbReference type="PROSITE" id="PS50106">
    <property type="entry name" value="PDZ"/>
    <property type="match status" value="2"/>
</dbReference>
<keyword evidence="6 17" id="KW-0645">Protease</keyword>
<dbReference type="NCBIfam" id="TIGR02037">
    <property type="entry name" value="degP_htrA_DO"/>
    <property type="match status" value="1"/>
</dbReference>
<evidence type="ECO:0000256" key="3">
    <source>
        <dbReference type="ARBA" id="ARBA00010541"/>
    </source>
</evidence>
<comment type="catalytic activity">
    <reaction evidence="1">
        <text>Acts on substrates that are at least partially unfolded. The cleavage site P1 residue is normally between a pair of hydrophobic residues, such as Val-|-Val.</text>
        <dbReference type="EC" id="3.4.21.107"/>
    </reaction>
</comment>
<dbReference type="SUPFAM" id="SSF50494">
    <property type="entry name" value="Trypsin-like serine proteases"/>
    <property type="match status" value="1"/>
</dbReference>
<dbReference type="Proteomes" id="UP000053235">
    <property type="component" value="Unassembled WGS sequence"/>
</dbReference>
<dbReference type="GO" id="GO:0042597">
    <property type="term" value="C:periplasmic space"/>
    <property type="evidence" value="ECO:0007669"/>
    <property type="project" value="UniProtKB-SubCell"/>
</dbReference>
<dbReference type="FunFam" id="2.40.10.120:FF:000007">
    <property type="entry name" value="Periplasmic serine endoprotease DegP-like"/>
    <property type="match status" value="1"/>
</dbReference>
<evidence type="ECO:0000259" key="16">
    <source>
        <dbReference type="PROSITE" id="PS50106"/>
    </source>
</evidence>
<feature type="active site" description="Charge relay system" evidence="14">
    <location>
        <position position="124"/>
    </location>
</feature>
<feature type="binding site" evidence="15">
    <location>
        <position position="154"/>
    </location>
    <ligand>
        <name>substrate</name>
    </ligand>
</feature>
<dbReference type="Gene3D" id="2.30.42.10">
    <property type="match status" value="2"/>
</dbReference>
<dbReference type="EC" id="3.4.21.107" evidence="4"/>
<dbReference type="Pfam" id="PF13180">
    <property type="entry name" value="PDZ_2"/>
    <property type="match status" value="1"/>
</dbReference>
<gene>
    <name evidence="17" type="primary">degP1_2</name>
    <name evidence="17" type="ORF">LAX5112_01616</name>
</gene>
<feature type="active site" description="Charge relay system" evidence="14">
    <location>
        <position position="228"/>
    </location>
</feature>
<evidence type="ECO:0000256" key="2">
    <source>
        <dbReference type="ARBA" id="ARBA00004418"/>
    </source>
</evidence>
<dbReference type="SUPFAM" id="SSF50156">
    <property type="entry name" value="PDZ domain-like"/>
    <property type="match status" value="2"/>
</dbReference>
<keyword evidence="11" id="KW-0720">Serine protease</keyword>
<comment type="similarity">
    <text evidence="3">Belongs to the peptidase S1C family.</text>
</comment>
<dbReference type="Gene3D" id="2.40.10.120">
    <property type="match status" value="1"/>
</dbReference>
<keyword evidence="8" id="KW-0677">Repeat</keyword>
<sequence>MALKLLRQGMPRVVCATAGIMLGGLIAVTPFQGSHAHDGHGPESVADLAENLADAVVNISTAQTVQGQRSVPMPQVPEGSPFQEFFEEFFNRQNRDDDQPRRVQSLGSGFVLDGEAGIIITNNHVIDGADEVTANFNDGTKLRAEVIGTDEKTDIAVLKVEPETPLKEVSFGDSDGIRVGDWVMAIGNPFGLGGTVTVGIVSARNRDINAGPYDNFIQTDASINRGNSGGPLFDMDGNVIGINTAIISPSGGSIGIGFAIPAKTAIRVIDQLREFGETRRGWLGVRIQEVTDEIAESLGMDDAIGALVAGVTDDGPAAKGNIEAGDVIIKFDGKTVESMRELPRMVAETAIGKEVDVVVLRKGEEVTIRVTLERLEENQVAEASAPAEQEPDQPAETSKVLGMTLAELDDALRQQFSIEEDVTGVVVTEVEAGSSAEEKRVMAGDVIKEVAQEGVSTPADVEAEIQKLKDDGRRSALLLLANPTGDVRFVPVRIEDN</sequence>
<feature type="binding site" evidence="15">
    <location>
        <begin position="226"/>
        <end position="228"/>
    </location>
    <ligand>
        <name>substrate</name>
    </ligand>
</feature>
<keyword evidence="12" id="KW-0346">Stress response</keyword>
<evidence type="ECO:0000256" key="11">
    <source>
        <dbReference type="ARBA" id="ARBA00022825"/>
    </source>
</evidence>
<dbReference type="Pfam" id="PF13365">
    <property type="entry name" value="Trypsin_2"/>
    <property type="match status" value="1"/>
</dbReference>
<dbReference type="STRING" id="388408.LAX5112_01616"/>
<feature type="domain" description="PDZ" evidence="16">
    <location>
        <begin position="369"/>
        <end position="483"/>
    </location>
</feature>
<protein>
    <recommendedName>
        <fullName evidence="5">Probable periplasmic serine endoprotease DegP-like</fullName>
        <ecNumber evidence="4">3.4.21.107</ecNumber>
    </recommendedName>
    <alternativeName>
        <fullName evidence="13">Protease Do</fullName>
    </alternativeName>
</protein>
<keyword evidence="9" id="KW-0574">Periplasm</keyword>
<dbReference type="EMBL" id="CXWD01000005">
    <property type="protein sequence ID" value="CTQ68048.1"/>
    <property type="molecule type" value="Genomic_DNA"/>
</dbReference>
<dbReference type="PANTHER" id="PTHR22939:SF130">
    <property type="entry name" value="PERIPLASMIC SERINE ENDOPROTEASE DEGP-LIKE-RELATED"/>
    <property type="match status" value="1"/>
</dbReference>
<reference evidence="18" key="1">
    <citation type="submission" date="2015-07" db="EMBL/GenBank/DDBJ databases">
        <authorList>
            <person name="Rodrigo-Torres Lidia"/>
            <person name="Arahal R.David."/>
        </authorList>
    </citation>
    <scope>NUCLEOTIDE SEQUENCE [LARGE SCALE GENOMIC DNA]</scope>
    <source>
        <strain evidence="18">CECT 5112</strain>
    </source>
</reference>
<evidence type="ECO:0000256" key="8">
    <source>
        <dbReference type="ARBA" id="ARBA00022737"/>
    </source>
</evidence>
<feature type="binding site" evidence="15">
    <location>
        <position position="124"/>
    </location>
    <ligand>
        <name>substrate</name>
    </ligand>
</feature>
<dbReference type="CDD" id="cd10839">
    <property type="entry name" value="cpPDZ1_DegP-like"/>
    <property type="match status" value="1"/>
</dbReference>
<dbReference type="InterPro" id="IPR001478">
    <property type="entry name" value="PDZ"/>
</dbReference>
<organism evidence="17 18">
    <name type="scientific">Roseibium alexandrii</name>
    <dbReference type="NCBI Taxonomy" id="388408"/>
    <lineage>
        <taxon>Bacteria</taxon>
        <taxon>Pseudomonadati</taxon>
        <taxon>Pseudomonadota</taxon>
        <taxon>Alphaproteobacteria</taxon>
        <taxon>Hyphomicrobiales</taxon>
        <taxon>Stappiaceae</taxon>
        <taxon>Roseibium</taxon>
    </lineage>
</organism>
<dbReference type="PRINTS" id="PR00834">
    <property type="entry name" value="PROTEASES2C"/>
</dbReference>
<evidence type="ECO:0000256" key="6">
    <source>
        <dbReference type="ARBA" id="ARBA00022670"/>
    </source>
</evidence>
<dbReference type="InterPro" id="IPR011782">
    <property type="entry name" value="Pept_S1C_Do"/>
</dbReference>
<feature type="domain" description="PDZ" evidence="16">
    <location>
        <begin position="272"/>
        <end position="363"/>
    </location>
</feature>
<dbReference type="GO" id="GO:0004252">
    <property type="term" value="F:serine-type endopeptidase activity"/>
    <property type="evidence" value="ECO:0007669"/>
    <property type="project" value="InterPro"/>
</dbReference>
<dbReference type="PANTHER" id="PTHR22939">
    <property type="entry name" value="SERINE PROTEASE FAMILY S1C HTRA-RELATED"/>
    <property type="match status" value="1"/>
</dbReference>
<dbReference type="AlphaFoldDB" id="A0A0M6ZZ03"/>
<keyword evidence="10 17" id="KW-0378">Hydrolase</keyword>
<dbReference type="GO" id="GO:0006508">
    <property type="term" value="P:proteolysis"/>
    <property type="evidence" value="ECO:0007669"/>
    <property type="project" value="UniProtKB-KW"/>
</dbReference>
<evidence type="ECO:0000256" key="10">
    <source>
        <dbReference type="ARBA" id="ARBA00022801"/>
    </source>
</evidence>
<evidence type="ECO:0000256" key="13">
    <source>
        <dbReference type="ARBA" id="ARBA00032850"/>
    </source>
</evidence>
<evidence type="ECO:0000256" key="4">
    <source>
        <dbReference type="ARBA" id="ARBA00013035"/>
    </source>
</evidence>
<comment type="subcellular location">
    <subcellularLocation>
        <location evidence="2">Periplasm</location>
    </subcellularLocation>
</comment>
<evidence type="ECO:0000256" key="15">
    <source>
        <dbReference type="PIRSR" id="PIRSR611782-2"/>
    </source>
</evidence>
<proteinExistence type="inferred from homology"/>